<comment type="caution">
    <text evidence="2">The sequence shown here is derived from an EMBL/GenBank/DDBJ whole genome shotgun (WGS) entry which is preliminary data.</text>
</comment>
<feature type="region of interest" description="Disordered" evidence="1">
    <location>
        <begin position="137"/>
        <end position="172"/>
    </location>
</feature>
<evidence type="ECO:0000313" key="2">
    <source>
        <dbReference type="EMBL" id="TQL97711.1"/>
    </source>
</evidence>
<evidence type="ECO:0000256" key="1">
    <source>
        <dbReference type="SAM" id="MobiDB-lite"/>
    </source>
</evidence>
<dbReference type="AlphaFoldDB" id="A0A543CKS9"/>
<organism evidence="2 3">
    <name type="scientific">Actinoallomurus bryophytorum</name>
    <dbReference type="NCBI Taxonomy" id="1490222"/>
    <lineage>
        <taxon>Bacteria</taxon>
        <taxon>Bacillati</taxon>
        <taxon>Actinomycetota</taxon>
        <taxon>Actinomycetes</taxon>
        <taxon>Streptosporangiales</taxon>
        <taxon>Thermomonosporaceae</taxon>
        <taxon>Actinoallomurus</taxon>
    </lineage>
</organism>
<dbReference type="Gene3D" id="3.30.572.10">
    <property type="entry name" value="Thymidylate synthase/dCMP hydroxymethylase domain"/>
    <property type="match status" value="1"/>
</dbReference>
<sequence length="280" mass="31131">MTLARKMIHGMTISDSWLETVNVVNSAPGRHLYHLVTCIDDPLTEDPDIRAAIDELSQELPQASVETVANTIFPIQLARSSRDPAHLTQRYRNMYPTLQRLHRNNQRGTYFSRIISHPSSKGEHDQLAQTISRLNTELSTPGPKSARYEMNISDPHASSDEAGPDETQHRDASSPIHVYAPGVDNSPMGFPCLSFCSFQLERNVLHLVAHYRRQHLIERGYGNYLGLGRLLGYICDMTDLQPGQLMIVAGVGAVDSPKYRIAQLNARASESALLVSETGS</sequence>
<dbReference type="SUPFAM" id="SSF55831">
    <property type="entry name" value="Thymidylate synthase/dCMP hydroxymethylase"/>
    <property type="match status" value="1"/>
</dbReference>
<keyword evidence="3" id="KW-1185">Reference proteome</keyword>
<name>A0A543CKS9_9ACTN</name>
<dbReference type="Proteomes" id="UP000316096">
    <property type="component" value="Unassembled WGS sequence"/>
</dbReference>
<protein>
    <submittedName>
        <fullName evidence="2">Uncharacterized protein</fullName>
    </submittedName>
</protein>
<gene>
    <name evidence="2" type="ORF">FB559_3312</name>
</gene>
<reference evidence="2 3" key="1">
    <citation type="submission" date="2019-06" db="EMBL/GenBank/DDBJ databases">
        <title>Sequencing the genomes of 1000 actinobacteria strains.</title>
        <authorList>
            <person name="Klenk H.-P."/>
        </authorList>
    </citation>
    <scope>NUCLEOTIDE SEQUENCE [LARGE SCALE GENOMIC DNA]</scope>
    <source>
        <strain evidence="2 3">DSM 102200</strain>
    </source>
</reference>
<dbReference type="InterPro" id="IPR036926">
    <property type="entry name" value="Thymidate_synth/dCMP_Mease_sf"/>
</dbReference>
<accession>A0A543CKS9</accession>
<evidence type="ECO:0000313" key="3">
    <source>
        <dbReference type="Proteomes" id="UP000316096"/>
    </source>
</evidence>
<dbReference type="EMBL" id="VFOZ01000001">
    <property type="protein sequence ID" value="TQL97711.1"/>
    <property type="molecule type" value="Genomic_DNA"/>
</dbReference>
<proteinExistence type="predicted"/>